<dbReference type="NCBIfam" id="TIGR02283">
    <property type="entry name" value="MltB_2"/>
    <property type="match status" value="1"/>
</dbReference>
<dbReference type="OrthoDB" id="9808544at2"/>
<proteinExistence type="predicted"/>
<dbReference type="Gene3D" id="1.10.8.350">
    <property type="entry name" value="Bacterial muramidase"/>
    <property type="match status" value="1"/>
</dbReference>
<dbReference type="GO" id="GO:0009253">
    <property type="term" value="P:peptidoglycan catabolic process"/>
    <property type="evidence" value="ECO:0007669"/>
    <property type="project" value="TreeGrafter"/>
</dbReference>
<dbReference type="Pfam" id="PF01471">
    <property type="entry name" value="PG_binding_1"/>
    <property type="match status" value="1"/>
</dbReference>
<dbReference type="RefSeq" id="WP_139079944.1">
    <property type="nucleotide sequence ID" value="NZ_VDFV01000001.1"/>
</dbReference>
<evidence type="ECO:0000259" key="2">
    <source>
        <dbReference type="Pfam" id="PF13406"/>
    </source>
</evidence>
<dbReference type="GO" id="GO:0008933">
    <property type="term" value="F:peptidoglycan lytic transglycosylase activity"/>
    <property type="evidence" value="ECO:0007669"/>
    <property type="project" value="TreeGrafter"/>
</dbReference>
<dbReference type="InterPro" id="IPR023346">
    <property type="entry name" value="Lysozyme-like_dom_sf"/>
</dbReference>
<dbReference type="InterPro" id="IPR031304">
    <property type="entry name" value="SLT_2"/>
</dbReference>
<sequence>MRLVLPLLVAGLPATAQDCGGDWGAFLEGLKAEAVAQGVAPEAADGFLAGARQSAEVLAQDRDQGHFQADFIAFSRRLISQDRVERAAALSERHDATFDRIEAELGVPRGILLAFWAFETDFGAVQGDYDTTDALVTLAHDCRRPELFRPEALGAMRLYAEGRWDTDVTGAWAGEIGQVQMLPRDILEFGADGDGDGVVDLKESSEDALLSGARMLSGLGWRAGEPWLQEVTVPEGLDWGQTGLDKPRPASDWAALGVAAREGELAGGLPAALVLPVGRKGPAFLAYPNFGLLTEWNQSLTYVLTAGYFATRIMGAPVYDAGEPDPALSGEEVVRLQEKLTARGHDVGEADGILGAKTRAAVQAEQARLGLPADAWPTRELLDAL</sequence>
<dbReference type="PANTHER" id="PTHR30163">
    <property type="entry name" value="MEMBRANE-BOUND LYTIC MUREIN TRANSGLYCOSYLASE B"/>
    <property type="match status" value="1"/>
</dbReference>
<reference evidence="3 4" key="1">
    <citation type="submission" date="2019-06" db="EMBL/GenBank/DDBJ databases">
        <authorList>
            <person name="Jiang L."/>
        </authorList>
    </citation>
    <scope>NUCLEOTIDE SEQUENCE [LARGE SCALE GENOMIC DNA]</scope>
    <source>
        <strain evidence="3 4">YIM 48858</strain>
    </source>
</reference>
<dbReference type="Gene3D" id="1.10.101.10">
    <property type="entry name" value="PGBD-like superfamily/PGBD"/>
    <property type="match status" value="1"/>
</dbReference>
<dbReference type="Pfam" id="PF13406">
    <property type="entry name" value="SLT_2"/>
    <property type="match status" value="1"/>
</dbReference>
<evidence type="ECO:0000259" key="1">
    <source>
        <dbReference type="Pfam" id="PF01471"/>
    </source>
</evidence>
<dbReference type="InterPro" id="IPR011970">
    <property type="entry name" value="MltB_2"/>
</dbReference>
<keyword evidence="4" id="KW-1185">Reference proteome</keyword>
<evidence type="ECO:0000313" key="3">
    <source>
        <dbReference type="EMBL" id="TNC74950.1"/>
    </source>
</evidence>
<protein>
    <submittedName>
        <fullName evidence="3">Lytic murein transglycosylase</fullName>
    </submittedName>
</protein>
<dbReference type="InterPro" id="IPR036366">
    <property type="entry name" value="PGBDSf"/>
</dbReference>
<feature type="domain" description="Peptidoglycan binding-like" evidence="1">
    <location>
        <begin position="329"/>
        <end position="385"/>
    </location>
</feature>
<dbReference type="InterPro" id="IPR043426">
    <property type="entry name" value="MltB-like"/>
</dbReference>
<dbReference type="AlphaFoldDB" id="A0A5C4NLT2"/>
<dbReference type="EMBL" id="VDFV01000001">
    <property type="protein sequence ID" value="TNC74950.1"/>
    <property type="molecule type" value="Genomic_DNA"/>
</dbReference>
<dbReference type="Proteomes" id="UP000305709">
    <property type="component" value="Unassembled WGS sequence"/>
</dbReference>
<dbReference type="InterPro" id="IPR002477">
    <property type="entry name" value="Peptidoglycan-bd-like"/>
</dbReference>
<accession>A0A5C4NLT2</accession>
<dbReference type="Gene3D" id="1.10.530.10">
    <property type="match status" value="1"/>
</dbReference>
<dbReference type="PANTHER" id="PTHR30163:SF8">
    <property type="entry name" value="LYTIC MUREIN TRANSGLYCOSYLASE"/>
    <property type="match status" value="1"/>
</dbReference>
<dbReference type="InterPro" id="IPR036365">
    <property type="entry name" value="PGBD-like_sf"/>
</dbReference>
<comment type="caution">
    <text evidence="3">The sequence shown here is derived from an EMBL/GenBank/DDBJ whole genome shotgun (WGS) entry which is preliminary data.</text>
</comment>
<feature type="domain" description="Transglycosylase SLT" evidence="2">
    <location>
        <begin position="25"/>
        <end position="310"/>
    </location>
</feature>
<organism evidence="3 4">
    <name type="scientific">Rubellimicrobium roseum</name>
    <dbReference type="NCBI Taxonomy" id="687525"/>
    <lineage>
        <taxon>Bacteria</taxon>
        <taxon>Pseudomonadati</taxon>
        <taxon>Pseudomonadota</taxon>
        <taxon>Alphaproteobacteria</taxon>
        <taxon>Rhodobacterales</taxon>
        <taxon>Roseobacteraceae</taxon>
        <taxon>Rubellimicrobium</taxon>
    </lineage>
</organism>
<dbReference type="SUPFAM" id="SSF53955">
    <property type="entry name" value="Lysozyme-like"/>
    <property type="match status" value="1"/>
</dbReference>
<gene>
    <name evidence="3" type="ORF">FHG71_02165</name>
</gene>
<dbReference type="SUPFAM" id="SSF47090">
    <property type="entry name" value="PGBD-like"/>
    <property type="match status" value="1"/>
</dbReference>
<name>A0A5C4NLT2_9RHOB</name>
<evidence type="ECO:0000313" key="4">
    <source>
        <dbReference type="Proteomes" id="UP000305709"/>
    </source>
</evidence>